<dbReference type="Pfam" id="PF13246">
    <property type="entry name" value="Cation_ATPase"/>
    <property type="match status" value="1"/>
</dbReference>
<keyword evidence="9 12" id="KW-0472">Membrane</keyword>
<keyword evidence="2" id="KW-1003">Cell membrane</keyword>
<evidence type="ECO:0000256" key="3">
    <source>
        <dbReference type="ARBA" id="ARBA00022692"/>
    </source>
</evidence>
<feature type="transmembrane region" description="Helical" evidence="12">
    <location>
        <begin position="130"/>
        <end position="151"/>
    </location>
</feature>
<dbReference type="Gene3D" id="2.70.150.10">
    <property type="entry name" value="Calcium-transporting ATPase, cytoplasmic transduction domain A"/>
    <property type="match status" value="1"/>
</dbReference>
<dbReference type="InterPro" id="IPR001757">
    <property type="entry name" value="P_typ_ATPase"/>
</dbReference>
<dbReference type="InterPro" id="IPR023298">
    <property type="entry name" value="ATPase_P-typ_TM_dom_sf"/>
</dbReference>
<reference evidence="14" key="1">
    <citation type="submission" date="2021-09" db="EMBL/GenBank/DDBJ databases">
        <authorList>
            <consortium name="AG Swart"/>
            <person name="Singh M."/>
            <person name="Singh A."/>
            <person name="Seah K."/>
            <person name="Emmerich C."/>
        </authorList>
    </citation>
    <scope>NUCLEOTIDE SEQUENCE</scope>
    <source>
        <strain evidence="14">ATCC30299</strain>
    </source>
</reference>
<dbReference type="InterPro" id="IPR006068">
    <property type="entry name" value="ATPase_P-typ_cation-transptr_C"/>
</dbReference>
<dbReference type="InterPro" id="IPR059000">
    <property type="entry name" value="ATPase_P-type_domA"/>
</dbReference>
<dbReference type="SUPFAM" id="SSF81660">
    <property type="entry name" value="Metal cation-transporting ATPase, ATP-binding domain N"/>
    <property type="match status" value="1"/>
</dbReference>
<dbReference type="AlphaFoldDB" id="A0AAU9K247"/>
<dbReference type="GO" id="GO:0030007">
    <property type="term" value="P:intracellular potassium ion homeostasis"/>
    <property type="evidence" value="ECO:0007669"/>
    <property type="project" value="TreeGrafter"/>
</dbReference>
<dbReference type="GO" id="GO:1990573">
    <property type="term" value="P:potassium ion import across plasma membrane"/>
    <property type="evidence" value="ECO:0007669"/>
    <property type="project" value="TreeGrafter"/>
</dbReference>
<accession>A0AAU9K247</accession>
<dbReference type="Proteomes" id="UP001162131">
    <property type="component" value="Unassembled WGS sequence"/>
</dbReference>
<dbReference type="FunFam" id="2.70.150.10:FF:000003">
    <property type="entry name" value="Sodium/potassium-transporting ATPase subunit alpha"/>
    <property type="match status" value="1"/>
</dbReference>
<evidence type="ECO:0000256" key="6">
    <source>
        <dbReference type="ARBA" id="ARBA00022967"/>
    </source>
</evidence>
<dbReference type="Pfam" id="PF00122">
    <property type="entry name" value="E1-E2_ATPase"/>
    <property type="match status" value="1"/>
</dbReference>
<dbReference type="InterPro" id="IPR036412">
    <property type="entry name" value="HAD-like_sf"/>
</dbReference>
<comment type="similarity">
    <text evidence="10">Belongs to the cation transport ATPase (P-type) (TC 3.A.3) family.</text>
</comment>
<comment type="caution">
    <text evidence="14">The sequence shown here is derived from an EMBL/GenBank/DDBJ whole genome shotgun (WGS) entry which is preliminary data.</text>
</comment>
<keyword evidence="4" id="KW-0547">Nucleotide-binding</keyword>
<evidence type="ECO:0000259" key="13">
    <source>
        <dbReference type="SMART" id="SM00831"/>
    </source>
</evidence>
<dbReference type="GO" id="GO:0016887">
    <property type="term" value="F:ATP hydrolysis activity"/>
    <property type="evidence" value="ECO:0007669"/>
    <property type="project" value="InterPro"/>
</dbReference>
<dbReference type="Gene3D" id="3.40.1110.10">
    <property type="entry name" value="Calcium-transporting ATPase, cytoplasmic domain N"/>
    <property type="match status" value="1"/>
</dbReference>
<dbReference type="GO" id="GO:0005524">
    <property type="term" value="F:ATP binding"/>
    <property type="evidence" value="ECO:0007669"/>
    <property type="project" value="UniProtKB-KW"/>
</dbReference>
<dbReference type="InterPro" id="IPR004014">
    <property type="entry name" value="ATPase_P-typ_cation-transptr_N"/>
</dbReference>
<dbReference type="GO" id="GO:0005391">
    <property type="term" value="F:P-type sodium:potassium-exchanging transporter activity"/>
    <property type="evidence" value="ECO:0007669"/>
    <property type="project" value="TreeGrafter"/>
</dbReference>
<keyword evidence="3 12" id="KW-0812">Transmembrane</keyword>
<sequence>MSKAFRPSTSPYKEKLLSQTAPEVRLSKETSSSKTDAAIKNSEAFREMVEHKIPLRELAGKLETDYDSGLNESSARAKLKVFGENKLSEKKGLPWYCKFIKQLTGLFSLLLWAGAGLCYVAYGMSPEDPSNFYLGTSLVVTVLLTGCFSYFQQAKSEAIMAGFKNLIPPKCMVIREGQKKEIESVKLVPGDIVVIKQGAKIPADIRILESNYMKVDNSSLTGESEPQLRTVECTNEANPLETENLAFFGTLCSSGEGKGIVIFTGDGTVMGKIAGLAITTTSEQTPLNKELQFFVKIISCVAICLGITFFFLGFAFQYPLLINIVNAIGIIVANVPEGLLAEVTVALSLTSKRMADKNVLVKNLEAVETLGSTTCVCSDKTGTLTENKMKVVSMWYDNKVRDVINYEEREEGEQLGYDLGDSTFWMLLRCAVLNNRAQFTYEPPSVLLHDDHGFSFRDSMIFRIKTSYKELLKQKSIEETPTIGGDASEIALIKFFNPISEIADYRKNSPVLTRKGVRAEIPFNSANKYAVTIHGPVSWATQKHENDCILFMKGAPEQLWGRCSEILTPHGHQLIDEEATENFHAANKYFGSKGQRVLGFAFTWLSKNDFPADYVFDPNHKDCPNFPLTNLTFIGLTALMDPPKKGVKEAVMCAKDAGIKVIMVTGDQPLTAAAIARQVNIITVPKTVNDLVDEGISWNRAMKQSDAIVIHGDMLTKAHTEDSELPFRKQRLTKWLQKKEIVFARTSPAQKYMIVDANQKLNHVVAVTGDGVNDSPAIKKADIGIAMGIVGSDIAKDAADMLLLDDNFASIINGVMQGRVIFDNLKRTIAYVLASNIPEILPFLAFVTFQIPLPLTTILMLAIDLGTDMVPAVSLAYEDPELDIMKRKPRNAQVDHLMSYQLLFFAYMQTGMIEALGGFLAYFGVLYDFGFEPATLWFFANADSGTKPAEDDVYNPKSEYKGNTHIGVKEYEHKTVDYLTDGDGDYDLRIWFYNYSDDAWSDCKYKELTSPVTDHHICYTSEALHYAQCAFFVAIVVTQWANLHIVRTREQSLIDQGLHNWILNWSMVLETALAVILCYVPGINSALGGRPLPYLHWGFPAIPSFILLIIYDESRKFLLRREKARLRGTGEKGWIEANTFY</sequence>
<feature type="transmembrane region" description="Helical" evidence="12">
    <location>
        <begin position="1094"/>
        <end position="1111"/>
    </location>
</feature>
<dbReference type="InterPro" id="IPR023299">
    <property type="entry name" value="ATPase_P-typ_cyto_dom_N"/>
</dbReference>
<dbReference type="GO" id="GO:0005886">
    <property type="term" value="C:plasma membrane"/>
    <property type="evidence" value="ECO:0007669"/>
    <property type="project" value="UniProtKB-SubCell"/>
</dbReference>
<keyword evidence="5" id="KW-0067">ATP-binding</keyword>
<evidence type="ECO:0000256" key="4">
    <source>
        <dbReference type="ARBA" id="ARBA00022741"/>
    </source>
</evidence>
<dbReference type="SFLD" id="SFLDS00003">
    <property type="entry name" value="Haloacid_Dehalogenase"/>
    <property type="match status" value="1"/>
</dbReference>
<dbReference type="PROSITE" id="PS00154">
    <property type="entry name" value="ATPASE_E1_E2"/>
    <property type="match status" value="1"/>
</dbReference>
<gene>
    <name evidence="14" type="ORF">BSTOLATCC_MIC45485</name>
</gene>
<feature type="transmembrane region" description="Helical" evidence="12">
    <location>
        <begin position="324"/>
        <end position="347"/>
    </location>
</feature>
<dbReference type="PANTHER" id="PTHR43294">
    <property type="entry name" value="SODIUM/POTASSIUM-TRANSPORTING ATPASE SUBUNIT ALPHA"/>
    <property type="match status" value="1"/>
</dbReference>
<feature type="region of interest" description="Disordered" evidence="11">
    <location>
        <begin position="1"/>
        <end position="35"/>
    </location>
</feature>
<evidence type="ECO:0000256" key="5">
    <source>
        <dbReference type="ARBA" id="ARBA00022840"/>
    </source>
</evidence>
<dbReference type="SFLD" id="SFLDG00002">
    <property type="entry name" value="C1.7:_P-type_atpase_like"/>
    <property type="match status" value="1"/>
</dbReference>
<keyword evidence="7 12" id="KW-1133">Transmembrane helix</keyword>
<dbReference type="SUPFAM" id="SSF56784">
    <property type="entry name" value="HAD-like"/>
    <property type="match status" value="1"/>
</dbReference>
<dbReference type="InterPro" id="IPR050510">
    <property type="entry name" value="Cation_transp_ATPase_P-type"/>
</dbReference>
<feature type="transmembrane region" description="Helical" evidence="12">
    <location>
        <begin position="293"/>
        <end position="318"/>
    </location>
</feature>
<dbReference type="InterPro" id="IPR018303">
    <property type="entry name" value="ATPase_P-typ_P_site"/>
</dbReference>
<dbReference type="SUPFAM" id="SSF81653">
    <property type="entry name" value="Calcium ATPase, transduction domain A"/>
    <property type="match status" value="1"/>
</dbReference>
<dbReference type="FunFam" id="3.40.50.1000:FF:000083">
    <property type="entry name" value="Sodium/potassium-transporting ATPase subunit alpha"/>
    <property type="match status" value="1"/>
</dbReference>
<feature type="domain" description="Cation-transporting P-type ATPase N-terminal" evidence="13">
    <location>
        <begin position="49"/>
        <end position="123"/>
    </location>
</feature>
<evidence type="ECO:0000256" key="11">
    <source>
        <dbReference type="SAM" id="MobiDB-lite"/>
    </source>
</evidence>
<dbReference type="FunFam" id="1.20.1110.10:FF:000095">
    <property type="entry name" value="Sodium/potassium-transporting ATPase subunit alpha-1"/>
    <property type="match status" value="1"/>
</dbReference>
<dbReference type="NCBIfam" id="TIGR01494">
    <property type="entry name" value="ATPase_P-type"/>
    <property type="match status" value="3"/>
</dbReference>
<feature type="transmembrane region" description="Helical" evidence="12">
    <location>
        <begin position="1062"/>
        <end position="1082"/>
    </location>
</feature>
<dbReference type="GO" id="GO:0006883">
    <property type="term" value="P:intracellular sodium ion homeostasis"/>
    <property type="evidence" value="ECO:0007669"/>
    <property type="project" value="TreeGrafter"/>
</dbReference>
<dbReference type="EMBL" id="CAJZBQ010000045">
    <property type="protein sequence ID" value="CAG9328025.1"/>
    <property type="molecule type" value="Genomic_DNA"/>
</dbReference>
<feature type="transmembrane region" description="Helical" evidence="12">
    <location>
        <begin position="829"/>
        <end position="851"/>
    </location>
</feature>
<dbReference type="Pfam" id="PF00689">
    <property type="entry name" value="Cation_ATPase_C"/>
    <property type="match status" value="1"/>
</dbReference>
<feature type="transmembrane region" description="Helical" evidence="12">
    <location>
        <begin position="898"/>
        <end position="923"/>
    </location>
</feature>
<feature type="transmembrane region" description="Helical" evidence="12">
    <location>
        <begin position="103"/>
        <end position="124"/>
    </location>
</feature>
<dbReference type="InterPro" id="IPR008250">
    <property type="entry name" value="ATPase_P-typ_transduc_dom_A_sf"/>
</dbReference>
<evidence type="ECO:0000313" key="14">
    <source>
        <dbReference type="EMBL" id="CAG9328025.1"/>
    </source>
</evidence>
<dbReference type="Gene3D" id="3.40.50.1000">
    <property type="entry name" value="HAD superfamily/HAD-like"/>
    <property type="match status" value="1"/>
</dbReference>
<evidence type="ECO:0000256" key="9">
    <source>
        <dbReference type="ARBA" id="ARBA00023136"/>
    </source>
</evidence>
<keyword evidence="15" id="KW-1185">Reference proteome</keyword>
<dbReference type="InterPro" id="IPR023214">
    <property type="entry name" value="HAD_sf"/>
</dbReference>
<protein>
    <recommendedName>
        <fullName evidence="13">Cation-transporting P-type ATPase N-terminal domain-containing protein</fullName>
    </recommendedName>
</protein>
<keyword evidence="6" id="KW-1278">Translocase</keyword>
<evidence type="ECO:0000256" key="1">
    <source>
        <dbReference type="ARBA" id="ARBA00004651"/>
    </source>
</evidence>
<dbReference type="GO" id="GO:1902600">
    <property type="term" value="P:proton transmembrane transport"/>
    <property type="evidence" value="ECO:0007669"/>
    <property type="project" value="TreeGrafter"/>
</dbReference>
<evidence type="ECO:0000256" key="10">
    <source>
        <dbReference type="ARBA" id="ARBA00038148"/>
    </source>
</evidence>
<dbReference type="SUPFAM" id="SSF81665">
    <property type="entry name" value="Calcium ATPase, transmembrane domain M"/>
    <property type="match status" value="1"/>
</dbReference>
<organism evidence="14 15">
    <name type="scientific">Blepharisma stoltei</name>
    <dbReference type="NCBI Taxonomy" id="1481888"/>
    <lineage>
        <taxon>Eukaryota</taxon>
        <taxon>Sar</taxon>
        <taxon>Alveolata</taxon>
        <taxon>Ciliophora</taxon>
        <taxon>Postciliodesmatophora</taxon>
        <taxon>Heterotrichea</taxon>
        <taxon>Heterotrichida</taxon>
        <taxon>Blepharismidae</taxon>
        <taxon>Blepharisma</taxon>
    </lineage>
</organism>
<evidence type="ECO:0000256" key="7">
    <source>
        <dbReference type="ARBA" id="ARBA00022989"/>
    </source>
</evidence>
<dbReference type="PRINTS" id="PR00119">
    <property type="entry name" value="CATATPASE"/>
</dbReference>
<dbReference type="Pfam" id="PF00690">
    <property type="entry name" value="Cation_ATPase_N"/>
    <property type="match status" value="1"/>
</dbReference>
<dbReference type="SMART" id="SM00831">
    <property type="entry name" value="Cation_ATPase_N"/>
    <property type="match status" value="1"/>
</dbReference>
<dbReference type="InterPro" id="IPR044492">
    <property type="entry name" value="P_typ_ATPase_HD_dom"/>
</dbReference>
<dbReference type="Gene3D" id="1.20.1110.10">
    <property type="entry name" value="Calcium-transporting ATPase, transmembrane domain"/>
    <property type="match status" value="2"/>
</dbReference>
<dbReference type="PANTHER" id="PTHR43294:SF21">
    <property type="entry name" value="CATION TRANSPORTING ATPASE"/>
    <property type="match status" value="1"/>
</dbReference>
<evidence type="ECO:0000256" key="2">
    <source>
        <dbReference type="ARBA" id="ARBA00022475"/>
    </source>
</evidence>
<keyword evidence="8" id="KW-0406">Ion transport</keyword>
<dbReference type="PRINTS" id="PR00121">
    <property type="entry name" value="NAKATPASE"/>
</dbReference>
<name>A0AAU9K247_9CILI</name>
<evidence type="ECO:0000313" key="15">
    <source>
        <dbReference type="Proteomes" id="UP001162131"/>
    </source>
</evidence>
<proteinExistence type="inferred from homology"/>
<evidence type="ECO:0000256" key="8">
    <source>
        <dbReference type="ARBA" id="ARBA00023065"/>
    </source>
</evidence>
<evidence type="ECO:0000256" key="12">
    <source>
        <dbReference type="SAM" id="Phobius"/>
    </source>
</evidence>
<feature type="compositionally biased region" description="Polar residues" evidence="11">
    <location>
        <begin position="7"/>
        <end position="21"/>
    </location>
</feature>
<dbReference type="GO" id="GO:0036376">
    <property type="term" value="P:sodium ion export across plasma membrane"/>
    <property type="evidence" value="ECO:0007669"/>
    <property type="project" value="TreeGrafter"/>
</dbReference>
<keyword evidence="8" id="KW-0813">Transport</keyword>
<dbReference type="SFLD" id="SFLDF00027">
    <property type="entry name" value="p-type_atpase"/>
    <property type="match status" value="1"/>
</dbReference>
<comment type="subcellular location">
    <subcellularLocation>
        <location evidence="1">Cell membrane</location>
        <topology evidence="1">Multi-pass membrane protein</topology>
    </subcellularLocation>
</comment>